<keyword evidence="2" id="KW-0812">Transmembrane</keyword>
<dbReference type="PANTHER" id="PTHR11863">
    <property type="entry name" value="STEROL DESATURASE"/>
    <property type="match status" value="1"/>
</dbReference>
<dbReference type="Pfam" id="PF04116">
    <property type="entry name" value="FA_hydroxylase"/>
    <property type="match status" value="1"/>
</dbReference>
<dbReference type="EMBL" id="NAJL01000027">
    <property type="protein sequence ID" value="TKA26655.1"/>
    <property type="molecule type" value="Genomic_DNA"/>
</dbReference>
<feature type="compositionally biased region" description="Low complexity" evidence="5">
    <location>
        <begin position="447"/>
        <end position="459"/>
    </location>
</feature>
<keyword evidence="3" id="KW-1133">Transmembrane helix</keyword>
<sequence length="496" mass="54608">MADAAAPPSAFDLPPLPSYTIHPQPSLLPWISDANLALALPILAYWGVSLIFHVIDEWDLFPQYRLHTPAEVLKRNHVSRWDVFRDVVIQQIVQTIVGFGLAYFDAEPTFGKEEHDIAVWAQRLRLLQRFIPSVLATLGVDAIGLAKNIGGSHAVLAGALSGGVYPQLAQTVLLDEAATAIPAFADWELFAAKTIYHAVIPAMQFLLAVCVVDTWQYFLHRAMHMNKYLYTTFHSRHHRLYVPYAYGALYNHPFEGFLLDTLGTGIAYLVSGMTARQSMWFFTMSTIKTVDDHCGYAFPWDVLQHVTSNNAGYHDVHHQSWGIKTNFSQPFFTFWDGLLGTKWVGGDVSARYERARLAAQKKADADAGPISASTTSESAKVSAKPYQTEAGNASPMARSAQTVVEPSAPSGKAALQAIGSRQQILDDRQGGGISVLAEESAEEINAQQKLRQQQTQSLRRSPRKRTASSGLRGFADRVGDSLHGKSSGVLGVDSRR</sequence>
<evidence type="ECO:0000313" key="8">
    <source>
        <dbReference type="Proteomes" id="UP000308549"/>
    </source>
</evidence>
<reference evidence="7 8" key="1">
    <citation type="submission" date="2017-03" db="EMBL/GenBank/DDBJ databases">
        <title>Genomes of endolithic fungi from Antarctica.</title>
        <authorList>
            <person name="Coleine C."/>
            <person name="Masonjones S."/>
            <person name="Stajich J.E."/>
        </authorList>
    </citation>
    <scope>NUCLEOTIDE SEQUENCE [LARGE SCALE GENOMIC DNA]</scope>
    <source>
        <strain evidence="7 8">CCFEE 6315</strain>
    </source>
</reference>
<comment type="caution">
    <text evidence="7">The sequence shown here is derived from an EMBL/GenBank/DDBJ whole genome shotgun (WGS) entry which is preliminary data.</text>
</comment>
<comment type="subcellular location">
    <subcellularLocation>
        <location evidence="1">Membrane</location>
    </subcellularLocation>
</comment>
<dbReference type="InterPro" id="IPR006694">
    <property type="entry name" value="Fatty_acid_hydroxylase"/>
</dbReference>
<keyword evidence="8" id="KW-1185">Reference proteome</keyword>
<accession>A0A4U0TXU7</accession>
<evidence type="ECO:0000256" key="2">
    <source>
        <dbReference type="ARBA" id="ARBA00022692"/>
    </source>
</evidence>
<feature type="compositionally biased region" description="Basic and acidic residues" evidence="5">
    <location>
        <begin position="474"/>
        <end position="483"/>
    </location>
</feature>
<evidence type="ECO:0000313" key="7">
    <source>
        <dbReference type="EMBL" id="TKA26655.1"/>
    </source>
</evidence>
<feature type="domain" description="Fatty acid hydroxylase" evidence="6">
    <location>
        <begin position="205"/>
        <end position="341"/>
    </location>
</feature>
<dbReference type="InterPro" id="IPR050307">
    <property type="entry name" value="Sterol_Desaturase_Related"/>
</dbReference>
<dbReference type="GO" id="GO:0008610">
    <property type="term" value="P:lipid biosynthetic process"/>
    <property type="evidence" value="ECO:0007669"/>
    <property type="project" value="InterPro"/>
</dbReference>
<protein>
    <recommendedName>
        <fullName evidence="6">Fatty acid hydroxylase domain-containing protein</fullName>
    </recommendedName>
</protein>
<evidence type="ECO:0000256" key="5">
    <source>
        <dbReference type="SAM" id="MobiDB-lite"/>
    </source>
</evidence>
<feature type="region of interest" description="Disordered" evidence="5">
    <location>
        <begin position="363"/>
        <end position="408"/>
    </location>
</feature>
<proteinExistence type="predicted"/>
<dbReference type="OrthoDB" id="408954at2759"/>
<gene>
    <name evidence="7" type="ORF">B0A50_04763</name>
</gene>
<name>A0A4U0TXU7_9PEZI</name>
<dbReference type="GO" id="GO:0016020">
    <property type="term" value="C:membrane"/>
    <property type="evidence" value="ECO:0007669"/>
    <property type="project" value="UniProtKB-SubCell"/>
</dbReference>
<evidence type="ECO:0000256" key="3">
    <source>
        <dbReference type="ARBA" id="ARBA00022989"/>
    </source>
</evidence>
<evidence type="ECO:0000256" key="1">
    <source>
        <dbReference type="ARBA" id="ARBA00004370"/>
    </source>
</evidence>
<evidence type="ECO:0000256" key="4">
    <source>
        <dbReference type="ARBA" id="ARBA00023136"/>
    </source>
</evidence>
<keyword evidence="4" id="KW-0472">Membrane</keyword>
<dbReference type="AlphaFoldDB" id="A0A4U0TXU7"/>
<organism evidence="7 8">
    <name type="scientific">Salinomyces thailandicus</name>
    <dbReference type="NCBI Taxonomy" id="706561"/>
    <lineage>
        <taxon>Eukaryota</taxon>
        <taxon>Fungi</taxon>
        <taxon>Dikarya</taxon>
        <taxon>Ascomycota</taxon>
        <taxon>Pezizomycotina</taxon>
        <taxon>Dothideomycetes</taxon>
        <taxon>Dothideomycetidae</taxon>
        <taxon>Mycosphaerellales</taxon>
        <taxon>Teratosphaeriaceae</taxon>
        <taxon>Salinomyces</taxon>
    </lineage>
</organism>
<evidence type="ECO:0000259" key="6">
    <source>
        <dbReference type="Pfam" id="PF04116"/>
    </source>
</evidence>
<dbReference type="Proteomes" id="UP000308549">
    <property type="component" value="Unassembled WGS sequence"/>
</dbReference>
<feature type="region of interest" description="Disordered" evidence="5">
    <location>
        <begin position="446"/>
        <end position="496"/>
    </location>
</feature>
<dbReference type="GO" id="GO:0005506">
    <property type="term" value="F:iron ion binding"/>
    <property type="evidence" value="ECO:0007669"/>
    <property type="project" value="InterPro"/>
</dbReference>
<dbReference type="GO" id="GO:0016491">
    <property type="term" value="F:oxidoreductase activity"/>
    <property type="evidence" value="ECO:0007669"/>
    <property type="project" value="InterPro"/>
</dbReference>